<evidence type="ECO:0000259" key="8">
    <source>
        <dbReference type="SMART" id="SM00839"/>
    </source>
</evidence>
<dbReference type="PROSITE" id="PS00074">
    <property type="entry name" value="GLFV_DEHYDROGENASE"/>
    <property type="match status" value="1"/>
</dbReference>
<organism evidence="9 10">
    <name type="scientific">Roseovarius marisflavi</name>
    <dbReference type="NCBI Taxonomy" id="1054996"/>
    <lineage>
        <taxon>Bacteria</taxon>
        <taxon>Pseudomonadati</taxon>
        <taxon>Pseudomonadota</taxon>
        <taxon>Alphaproteobacteria</taxon>
        <taxon>Rhodobacterales</taxon>
        <taxon>Roseobacteraceae</taxon>
        <taxon>Roseovarius</taxon>
    </lineage>
</organism>
<keyword evidence="10" id="KW-1185">Reference proteome</keyword>
<keyword evidence="2 3" id="KW-0560">Oxidoreductase</keyword>
<dbReference type="Pfam" id="PF02812">
    <property type="entry name" value="ELFV_dehydrog_N"/>
    <property type="match status" value="1"/>
</dbReference>
<proteinExistence type="inferred from homology"/>
<keyword evidence="5" id="KW-0547">Nucleotide-binding</keyword>
<dbReference type="GO" id="GO:0000166">
    <property type="term" value="F:nucleotide binding"/>
    <property type="evidence" value="ECO:0007669"/>
    <property type="project" value="UniProtKB-KW"/>
</dbReference>
<feature type="binding site" evidence="5">
    <location>
        <position position="65"/>
    </location>
    <ligand>
        <name>substrate</name>
    </ligand>
</feature>
<evidence type="ECO:0000256" key="5">
    <source>
        <dbReference type="PIRSR" id="PIRSR000185-2"/>
    </source>
</evidence>
<dbReference type="Gene3D" id="3.40.50.10860">
    <property type="entry name" value="Leucine Dehydrogenase, chain A, domain 1"/>
    <property type="match status" value="1"/>
</dbReference>
<feature type="site" description="Important for catalysis" evidence="6">
    <location>
        <position position="113"/>
    </location>
</feature>
<dbReference type="AlphaFoldDB" id="A0A1M7DNL3"/>
<evidence type="ECO:0000256" key="1">
    <source>
        <dbReference type="ARBA" id="ARBA00006382"/>
    </source>
</evidence>
<evidence type="ECO:0000313" key="9">
    <source>
        <dbReference type="EMBL" id="SHL80759.1"/>
    </source>
</evidence>
<dbReference type="PIRSF" id="PIRSF000185">
    <property type="entry name" value="Glu_DH"/>
    <property type="match status" value="1"/>
</dbReference>
<dbReference type="InterPro" id="IPR033524">
    <property type="entry name" value="Glu/Leu/Phe/Val_DH_AS"/>
</dbReference>
<dbReference type="RefSeq" id="WP_073200915.1">
    <property type="nucleotide sequence ID" value="NZ_FRBN01000044.1"/>
</dbReference>
<sequence>MTDIFEMIDELGPEKVVHISNASVGLRAIVVLDNTALGPSIGGVRMAPDVTLEECARLARAMSRKNAAAGLSHGGGKAVIFADPRAPLAEKERLIRAFARAIAQLTDYIPGPDMGTNEVCMAWVRDEIGRSVGLPRVIGGIPLDEIGATGLGIAVAAEVAEPFVGIALDGARIAIQGFGAVGRHAARHLAEKGACIVAVADSGGTAMLADGFDLSRLEELKADGYSVTDYPGAERADRDAVIVARCDILIPAARPDIIDETNAGDINARLIIEGANIPATKAAEQTLHAKNVLVIPDFIANAGGVICASVEYQGGTESQAVATITEKIRQNTREVLSQVRDHGTLPRDAADALAENRLRQAMDLRRRF</sequence>
<dbReference type="SUPFAM" id="SSF51735">
    <property type="entry name" value="NAD(P)-binding Rossmann-fold domains"/>
    <property type="match status" value="1"/>
</dbReference>
<feature type="domain" description="Glutamate/phenylalanine/leucine/valine/L-tryptophan dehydrogenase C-terminal" evidence="8">
    <location>
        <begin position="140"/>
        <end position="366"/>
    </location>
</feature>
<dbReference type="GO" id="GO:0004352">
    <property type="term" value="F:glutamate dehydrogenase (NAD+) activity"/>
    <property type="evidence" value="ECO:0007669"/>
    <property type="project" value="TreeGrafter"/>
</dbReference>
<evidence type="ECO:0000256" key="2">
    <source>
        <dbReference type="ARBA" id="ARBA00023002"/>
    </source>
</evidence>
<dbReference type="OrthoDB" id="9803297at2"/>
<dbReference type="GO" id="GO:0006538">
    <property type="term" value="P:L-glutamate catabolic process"/>
    <property type="evidence" value="ECO:0007669"/>
    <property type="project" value="TreeGrafter"/>
</dbReference>
<dbReference type="InterPro" id="IPR014362">
    <property type="entry name" value="Glu_DH"/>
</dbReference>
<dbReference type="Proteomes" id="UP000184191">
    <property type="component" value="Unassembled WGS sequence"/>
</dbReference>
<accession>A0A1M7DNL3</accession>
<dbReference type="SUPFAM" id="SSF53223">
    <property type="entry name" value="Aminoacid dehydrogenase-like, N-terminal domain"/>
    <property type="match status" value="1"/>
</dbReference>
<reference evidence="10" key="1">
    <citation type="submission" date="2016-11" db="EMBL/GenBank/DDBJ databases">
        <authorList>
            <person name="Varghese N."/>
            <person name="Submissions S."/>
        </authorList>
    </citation>
    <scope>NUCLEOTIDE SEQUENCE [LARGE SCALE GENOMIC DNA]</scope>
    <source>
        <strain evidence="10">DSM 29327</strain>
    </source>
</reference>
<gene>
    <name evidence="9" type="ORF">SAMN05444414_14412</name>
</gene>
<feature type="binding site" evidence="5">
    <location>
        <position position="149"/>
    </location>
    <ligand>
        <name>NAD(+)</name>
        <dbReference type="ChEBI" id="CHEBI:57540"/>
    </ligand>
</feature>
<feature type="active site" description="Proton donor" evidence="4">
    <location>
        <position position="77"/>
    </location>
</feature>
<dbReference type="EMBL" id="FRBN01000044">
    <property type="protein sequence ID" value="SHL80759.1"/>
    <property type="molecule type" value="Genomic_DNA"/>
</dbReference>
<dbReference type="Pfam" id="PF00208">
    <property type="entry name" value="ELFV_dehydrog"/>
    <property type="match status" value="1"/>
</dbReference>
<evidence type="ECO:0000313" key="10">
    <source>
        <dbReference type="Proteomes" id="UP000184191"/>
    </source>
</evidence>
<dbReference type="InterPro" id="IPR036291">
    <property type="entry name" value="NAD(P)-bd_dom_sf"/>
</dbReference>
<dbReference type="InterPro" id="IPR046346">
    <property type="entry name" value="Aminoacid_DH-like_N_sf"/>
</dbReference>
<dbReference type="InterPro" id="IPR006095">
    <property type="entry name" value="Glu/Leu/Phe/Val/Trp_DH"/>
</dbReference>
<dbReference type="PRINTS" id="PR00082">
    <property type="entry name" value="GLFDHDRGNASE"/>
</dbReference>
<name>A0A1M7DNL3_9RHOB</name>
<dbReference type="InterPro" id="IPR006097">
    <property type="entry name" value="Glu/Leu/Phe/Val/Trp_DH_dimer"/>
</dbReference>
<dbReference type="SMART" id="SM00839">
    <property type="entry name" value="ELFV_dehydrog"/>
    <property type="match status" value="1"/>
</dbReference>
<dbReference type="STRING" id="1054996.SAMN05444414_14412"/>
<evidence type="ECO:0000256" key="7">
    <source>
        <dbReference type="RuleBase" id="RU004417"/>
    </source>
</evidence>
<evidence type="ECO:0000256" key="4">
    <source>
        <dbReference type="PIRSR" id="PIRSR000185-1"/>
    </source>
</evidence>
<dbReference type="Gene3D" id="3.40.50.720">
    <property type="entry name" value="NAD(P)-binding Rossmann-like Domain"/>
    <property type="match status" value="1"/>
</dbReference>
<protein>
    <recommendedName>
        <fullName evidence="3">Glutamate dehydrogenase</fullName>
    </recommendedName>
</protein>
<dbReference type="PANTHER" id="PTHR11606">
    <property type="entry name" value="GLUTAMATE DEHYDROGENASE"/>
    <property type="match status" value="1"/>
</dbReference>
<dbReference type="PANTHER" id="PTHR11606:SF13">
    <property type="entry name" value="GLUTAMATE DEHYDROGENASE 1, MITOCHONDRIAL"/>
    <property type="match status" value="1"/>
</dbReference>
<evidence type="ECO:0000256" key="6">
    <source>
        <dbReference type="PIRSR" id="PIRSR000185-3"/>
    </source>
</evidence>
<evidence type="ECO:0000256" key="3">
    <source>
        <dbReference type="PIRNR" id="PIRNR000185"/>
    </source>
</evidence>
<dbReference type="InterPro" id="IPR006096">
    <property type="entry name" value="Glu/Leu/Phe/Val/Trp_DH_C"/>
</dbReference>
<comment type="similarity">
    <text evidence="1 3 7">Belongs to the Glu/Leu/Phe/Val dehydrogenases family.</text>
</comment>
<keyword evidence="5" id="KW-0520">NAD</keyword>